<organism evidence="2 3">
    <name type="scientific">Solicola gregarius</name>
    <dbReference type="NCBI Taxonomy" id="2908642"/>
    <lineage>
        <taxon>Bacteria</taxon>
        <taxon>Bacillati</taxon>
        <taxon>Actinomycetota</taxon>
        <taxon>Actinomycetes</taxon>
        <taxon>Propionibacteriales</taxon>
        <taxon>Nocardioidaceae</taxon>
        <taxon>Solicola</taxon>
    </lineage>
</organism>
<accession>A0AA46TIA5</accession>
<feature type="transmembrane region" description="Helical" evidence="1">
    <location>
        <begin position="147"/>
        <end position="170"/>
    </location>
</feature>
<reference evidence="2" key="1">
    <citation type="submission" date="2022-01" db="EMBL/GenBank/DDBJ databases">
        <title>Nocardioidaceae gen. sp. A5X3R13.</title>
        <authorList>
            <person name="Lopez Marin M.A."/>
            <person name="Uhlik O."/>
        </authorList>
    </citation>
    <scope>NUCLEOTIDE SEQUENCE</scope>
    <source>
        <strain evidence="2">A5X3R13</strain>
    </source>
</reference>
<gene>
    <name evidence="2" type="ORF">L0C25_22990</name>
</gene>
<evidence type="ECO:0000313" key="3">
    <source>
        <dbReference type="Proteomes" id="UP001164390"/>
    </source>
</evidence>
<feature type="transmembrane region" description="Helical" evidence="1">
    <location>
        <begin position="75"/>
        <end position="93"/>
    </location>
</feature>
<keyword evidence="1" id="KW-0472">Membrane</keyword>
<dbReference type="AlphaFoldDB" id="A0AA46TIA5"/>
<protein>
    <recommendedName>
        <fullName evidence="4">DUF2567 domain-containing protein</fullName>
    </recommendedName>
</protein>
<keyword evidence="3" id="KW-1185">Reference proteome</keyword>
<keyword evidence="1" id="KW-0812">Transmembrane</keyword>
<dbReference type="Proteomes" id="UP001164390">
    <property type="component" value="Chromosome"/>
</dbReference>
<sequence length="197" mass="20894">MTTSKAAERTSTPRRTPSWEGAVAVTAIVFLVLGGVAGLLWSQLAHPPEYTVYQGHVGYFSSEAEFRHEFDVDLTYAWLGAAAALVGGVAVGWRYWGLGWAITVLVVVGSAVGAFIEWLGALLGPESVDAATEGAAVGDTFTGPIELGAWSIVLLWPVMALIGVIVSVWLRAPRDEFVADSYGYGFDTDPAEPSQSS</sequence>
<proteinExistence type="predicted"/>
<name>A0AA46TIA5_9ACTN</name>
<feature type="transmembrane region" description="Helical" evidence="1">
    <location>
        <begin position="21"/>
        <end position="41"/>
    </location>
</feature>
<keyword evidence="1" id="KW-1133">Transmembrane helix</keyword>
<dbReference type="RefSeq" id="WP_271634158.1">
    <property type="nucleotide sequence ID" value="NZ_CP094970.1"/>
</dbReference>
<dbReference type="KEGG" id="sgrg:L0C25_22990"/>
<dbReference type="EMBL" id="CP094970">
    <property type="protein sequence ID" value="UYM05342.1"/>
    <property type="molecule type" value="Genomic_DNA"/>
</dbReference>
<feature type="transmembrane region" description="Helical" evidence="1">
    <location>
        <begin position="100"/>
        <end position="119"/>
    </location>
</feature>
<evidence type="ECO:0000313" key="2">
    <source>
        <dbReference type="EMBL" id="UYM05342.1"/>
    </source>
</evidence>
<evidence type="ECO:0008006" key="4">
    <source>
        <dbReference type="Google" id="ProtNLM"/>
    </source>
</evidence>
<evidence type="ECO:0000256" key="1">
    <source>
        <dbReference type="SAM" id="Phobius"/>
    </source>
</evidence>